<accession>A0A5C5WE08</accession>
<dbReference type="InterPro" id="IPR010982">
    <property type="entry name" value="Lambda_DNA-bd_dom_sf"/>
</dbReference>
<organism evidence="2 3">
    <name type="scientific">Thalassoglobus neptunius</name>
    <dbReference type="NCBI Taxonomy" id="1938619"/>
    <lineage>
        <taxon>Bacteria</taxon>
        <taxon>Pseudomonadati</taxon>
        <taxon>Planctomycetota</taxon>
        <taxon>Planctomycetia</taxon>
        <taxon>Planctomycetales</taxon>
        <taxon>Planctomycetaceae</taxon>
        <taxon>Thalassoglobus</taxon>
    </lineage>
</organism>
<dbReference type="PROSITE" id="PS50943">
    <property type="entry name" value="HTH_CROC1"/>
    <property type="match status" value="1"/>
</dbReference>
<dbReference type="OrthoDB" id="9815852at2"/>
<sequence length="109" mass="11680">MSGASDILSDAPSDGEISLLSDLANCSSSDTLGSMQVVLQENFRQLIKSELARQGISQAELARRMGIAPPVVNKYLMGKTCPGLDVVEKFLVALNLPLEIHADEKVSVH</sequence>
<dbReference type="Pfam" id="PF01381">
    <property type="entry name" value="HTH_3"/>
    <property type="match status" value="1"/>
</dbReference>
<comment type="caution">
    <text evidence="2">The sequence shown here is derived from an EMBL/GenBank/DDBJ whole genome shotgun (WGS) entry which is preliminary data.</text>
</comment>
<dbReference type="CDD" id="cd00093">
    <property type="entry name" value="HTH_XRE"/>
    <property type="match status" value="1"/>
</dbReference>
<gene>
    <name evidence="2" type="ORF">KOR42_40350</name>
</gene>
<dbReference type="Gene3D" id="1.10.260.40">
    <property type="entry name" value="lambda repressor-like DNA-binding domains"/>
    <property type="match status" value="1"/>
</dbReference>
<proteinExistence type="predicted"/>
<feature type="domain" description="HTH cro/C1-type" evidence="1">
    <location>
        <begin position="47"/>
        <end position="101"/>
    </location>
</feature>
<dbReference type="SMART" id="SM00530">
    <property type="entry name" value="HTH_XRE"/>
    <property type="match status" value="1"/>
</dbReference>
<dbReference type="GO" id="GO:0003677">
    <property type="term" value="F:DNA binding"/>
    <property type="evidence" value="ECO:0007669"/>
    <property type="project" value="InterPro"/>
</dbReference>
<dbReference type="EMBL" id="SIHI01000021">
    <property type="protein sequence ID" value="TWT47952.1"/>
    <property type="molecule type" value="Genomic_DNA"/>
</dbReference>
<dbReference type="InterPro" id="IPR001387">
    <property type="entry name" value="Cro/C1-type_HTH"/>
</dbReference>
<dbReference type="SUPFAM" id="SSF47413">
    <property type="entry name" value="lambda repressor-like DNA-binding domains"/>
    <property type="match status" value="1"/>
</dbReference>
<name>A0A5C5WE08_9PLAN</name>
<dbReference type="AlphaFoldDB" id="A0A5C5WE08"/>
<dbReference type="Proteomes" id="UP000317243">
    <property type="component" value="Unassembled WGS sequence"/>
</dbReference>
<evidence type="ECO:0000313" key="2">
    <source>
        <dbReference type="EMBL" id="TWT47952.1"/>
    </source>
</evidence>
<protein>
    <submittedName>
        <fullName evidence="2">Helix-turn-helix protein</fullName>
    </submittedName>
</protein>
<evidence type="ECO:0000259" key="1">
    <source>
        <dbReference type="PROSITE" id="PS50943"/>
    </source>
</evidence>
<evidence type="ECO:0000313" key="3">
    <source>
        <dbReference type="Proteomes" id="UP000317243"/>
    </source>
</evidence>
<keyword evidence="3" id="KW-1185">Reference proteome</keyword>
<reference evidence="2 3" key="1">
    <citation type="submission" date="2019-02" db="EMBL/GenBank/DDBJ databases">
        <title>Deep-cultivation of Planctomycetes and their phenomic and genomic characterization uncovers novel biology.</title>
        <authorList>
            <person name="Wiegand S."/>
            <person name="Jogler M."/>
            <person name="Boedeker C."/>
            <person name="Pinto D."/>
            <person name="Vollmers J."/>
            <person name="Rivas-Marin E."/>
            <person name="Kohn T."/>
            <person name="Peeters S.H."/>
            <person name="Heuer A."/>
            <person name="Rast P."/>
            <person name="Oberbeckmann S."/>
            <person name="Bunk B."/>
            <person name="Jeske O."/>
            <person name="Meyerdierks A."/>
            <person name="Storesund J.E."/>
            <person name="Kallscheuer N."/>
            <person name="Luecker S."/>
            <person name="Lage O.M."/>
            <person name="Pohl T."/>
            <person name="Merkel B.J."/>
            <person name="Hornburger P."/>
            <person name="Mueller R.-W."/>
            <person name="Bruemmer F."/>
            <person name="Labrenz M."/>
            <person name="Spormann A.M."/>
            <person name="Op Den Camp H."/>
            <person name="Overmann J."/>
            <person name="Amann R."/>
            <person name="Jetten M.S.M."/>
            <person name="Mascher T."/>
            <person name="Medema M.H."/>
            <person name="Devos D.P."/>
            <person name="Kaster A.-K."/>
            <person name="Ovreas L."/>
            <person name="Rohde M."/>
            <person name="Galperin M.Y."/>
            <person name="Jogler C."/>
        </authorList>
    </citation>
    <scope>NUCLEOTIDE SEQUENCE [LARGE SCALE GENOMIC DNA]</scope>
    <source>
        <strain evidence="2 3">KOR42</strain>
    </source>
</reference>